<dbReference type="InterPro" id="IPR011122">
    <property type="entry name" value="WavE"/>
</dbReference>
<dbReference type="Proteomes" id="UP001501479">
    <property type="component" value="Unassembled WGS sequence"/>
</dbReference>
<name>A0ABP7DWP9_9GAMM</name>
<proteinExistence type="predicted"/>
<dbReference type="EMBL" id="BAABDS010000026">
    <property type="protein sequence ID" value="GAA3710163.1"/>
    <property type="molecule type" value="Genomic_DNA"/>
</dbReference>
<gene>
    <name evidence="1" type="ORF">GCM10022421_16830</name>
</gene>
<evidence type="ECO:0000313" key="1">
    <source>
        <dbReference type="EMBL" id="GAA3710163.1"/>
    </source>
</evidence>
<sequence length="307" mass="35258">MKIDNKDISFVLQGPVSASKGRVQKEGVTKQNILSIRKLFPGSEIILSTWKGQDTAGLDVDKLILLDDPGQNSVFNDGEEKKLNNNRQLYSSHQGLRAVNTRYATKVRTDNIINGRGFVELFELFSSAPRDPEFTYLDNRIVTSSTFFISSHIGQPVYFHKSDLFDFGETQDLLKIWHDSLVPELYFKKQPGYKSRHPATEQFLCLHWISKLMDQKLPINTKAGDDANLGPEFWEKFITNNLIICEPHKMGLDVTDRFYKRGNIALEYDLDDWKYAAGLAGKPMDKKRLKRAFKVIEGRLLRKIIRI</sequence>
<accession>A0ABP7DWP9</accession>
<evidence type="ECO:0000313" key="2">
    <source>
        <dbReference type="Proteomes" id="UP001501479"/>
    </source>
</evidence>
<reference evidence="2" key="1">
    <citation type="journal article" date="2019" name="Int. J. Syst. Evol. Microbiol.">
        <title>The Global Catalogue of Microorganisms (GCM) 10K type strain sequencing project: providing services to taxonomists for standard genome sequencing and annotation.</title>
        <authorList>
            <consortium name="The Broad Institute Genomics Platform"/>
            <consortium name="The Broad Institute Genome Sequencing Center for Infectious Disease"/>
            <person name="Wu L."/>
            <person name="Ma J."/>
        </authorList>
    </citation>
    <scope>NUCLEOTIDE SEQUENCE [LARGE SCALE GENOMIC DNA]</scope>
    <source>
        <strain evidence="2">JCM 17329</strain>
    </source>
</reference>
<comment type="caution">
    <text evidence="1">The sequence shown here is derived from an EMBL/GenBank/DDBJ whole genome shotgun (WGS) entry which is preliminary data.</text>
</comment>
<keyword evidence="2" id="KW-1185">Reference proteome</keyword>
<dbReference type="Pfam" id="PF07507">
    <property type="entry name" value="WavE"/>
    <property type="match status" value="1"/>
</dbReference>
<protein>
    <submittedName>
        <fullName evidence="1">WavE lipopolysaccharide synthesis family protein</fullName>
    </submittedName>
</protein>
<organism evidence="1 2">
    <name type="scientific">Oceanisphaera sediminis</name>
    <dbReference type="NCBI Taxonomy" id="981381"/>
    <lineage>
        <taxon>Bacteria</taxon>
        <taxon>Pseudomonadati</taxon>
        <taxon>Pseudomonadota</taxon>
        <taxon>Gammaproteobacteria</taxon>
        <taxon>Aeromonadales</taxon>
        <taxon>Aeromonadaceae</taxon>
        <taxon>Oceanisphaera</taxon>
    </lineage>
</organism>